<dbReference type="InterPro" id="IPR011009">
    <property type="entry name" value="Kinase-like_dom_sf"/>
</dbReference>
<dbReference type="InterPro" id="IPR032882">
    <property type="entry name" value="SrkA/RdoA"/>
</dbReference>
<keyword evidence="7" id="KW-0418">Kinase</keyword>
<dbReference type="GO" id="GO:0046872">
    <property type="term" value="F:metal ion binding"/>
    <property type="evidence" value="ECO:0007669"/>
    <property type="project" value="UniProtKB-KW"/>
</dbReference>
<protein>
    <submittedName>
        <fullName evidence="12">YihE protein, required for LPS synthesis</fullName>
    </submittedName>
</protein>
<keyword evidence="9" id="KW-0460">Magnesium</keyword>
<evidence type="ECO:0000256" key="4">
    <source>
        <dbReference type="ARBA" id="ARBA00022679"/>
    </source>
</evidence>
<reference evidence="12" key="1">
    <citation type="submission" date="2018-06" db="EMBL/GenBank/DDBJ databases">
        <authorList>
            <person name="Zhirakovskaya E."/>
        </authorList>
    </citation>
    <scope>NUCLEOTIDE SEQUENCE</scope>
</reference>
<keyword evidence="4" id="KW-0808">Transferase</keyword>
<keyword evidence="1" id="KW-0963">Cytoplasm</keyword>
<evidence type="ECO:0000256" key="10">
    <source>
        <dbReference type="ARBA" id="ARBA00023016"/>
    </source>
</evidence>
<dbReference type="Pfam" id="PF01636">
    <property type="entry name" value="APH"/>
    <property type="match status" value="1"/>
</dbReference>
<dbReference type="GO" id="GO:0005737">
    <property type="term" value="C:cytoplasm"/>
    <property type="evidence" value="ECO:0007669"/>
    <property type="project" value="TreeGrafter"/>
</dbReference>
<keyword evidence="5" id="KW-0479">Metal-binding</keyword>
<dbReference type="Gene3D" id="1.20.1270.170">
    <property type="match status" value="1"/>
</dbReference>
<proteinExistence type="inferred from homology"/>
<dbReference type="EMBL" id="UOEW01000255">
    <property type="protein sequence ID" value="VAW40038.1"/>
    <property type="molecule type" value="Genomic_DNA"/>
</dbReference>
<dbReference type="InterPro" id="IPR002575">
    <property type="entry name" value="Aminoglycoside_PTrfase"/>
</dbReference>
<accession>A0A3B0V8Q7</accession>
<keyword evidence="6" id="KW-0547">Nucleotide-binding</keyword>
<sequence>MTNSELHPFEKLTPELIMDAIEEQGYMCNGSVFALNSYENRVYQVGIEDQKQPLIAKFYRPQRWSEAQIQEEHDFCFELVEHEIPVVVPVRDGSGNSLFRHQEFLLALFPRKGGHAPELDHKNNLEIMGRTLARLHTIGEQRLFKQRPQLSLENFGVESIRFVSNEFIPFEHKTNYDVVTSKLVELIAPKLQNCHNIRVHGDLHIGNILMRDDIPNLVDFDDSRLAPAIQDIWMLLSGEEDEQKAQLVKVIQAYGEFRDFPFDELPMIESLRTLRMLHHCAWLARRWDDPAFAVAFPWFDQDSYWLQHINDLNNQLDVLQNAIL</sequence>
<evidence type="ECO:0000256" key="8">
    <source>
        <dbReference type="ARBA" id="ARBA00022840"/>
    </source>
</evidence>
<dbReference type="Gene3D" id="3.30.200.70">
    <property type="match status" value="1"/>
</dbReference>
<dbReference type="SUPFAM" id="SSF56112">
    <property type="entry name" value="Protein kinase-like (PK-like)"/>
    <property type="match status" value="1"/>
</dbReference>
<name>A0A3B0V8Q7_9ZZZZ</name>
<dbReference type="AlphaFoldDB" id="A0A3B0V8Q7"/>
<dbReference type="GO" id="GO:0004674">
    <property type="term" value="F:protein serine/threonine kinase activity"/>
    <property type="evidence" value="ECO:0007669"/>
    <property type="project" value="UniProtKB-KW"/>
</dbReference>
<evidence type="ECO:0000256" key="6">
    <source>
        <dbReference type="ARBA" id="ARBA00022741"/>
    </source>
</evidence>
<organism evidence="12">
    <name type="scientific">hydrothermal vent metagenome</name>
    <dbReference type="NCBI Taxonomy" id="652676"/>
    <lineage>
        <taxon>unclassified sequences</taxon>
        <taxon>metagenomes</taxon>
        <taxon>ecological metagenomes</taxon>
    </lineage>
</organism>
<keyword evidence="10" id="KW-0346">Stress response</keyword>
<keyword evidence="3" id="KW-0597">Phosphoprotein</keyword>
<dbReference type="HAMAP" id="MF_01497">
    <property type="entry name" value="SrkA_kinase"/>
    <property type="match status" value="1"/>
</dbReference>
<dbReference type="NCBIfam" id="NF008738">
    <property type="entry name" value="PRK11768.1"/>
    <property type="match status" value="1"/>
</dbReference>
<dbReference type="GO" id="GO:0005524">
    <property type="term" value="F:ATP binding"/>
    <property type="evidence" value="ECO:0007669"/>
    <property type="project" value="UniProtKB-KW"/>
</dbReference>
<dbReference type="Gene3D" id="1.10.510.10">
    <property type="entry name" value="Transferase(Phosphotransferase) domain 1"/>
    <property type="match status" value="1"/>
</dbReference>
<evidence type="ECO:0000313" key="12">
    <source>
        <dbReference type="EMBL" id="VAW40038.1"/>
    </source>
</evidence>
<evidence type="ECO:0000256" key="1">
    <source>
        <dbReference type="ARBA" id="ARBA00022490"/>
    </source>
</evidence>
<feature type="domain" description="Aminoglycoside phosphotransferase" evidence="11">
    <location>
        <begin position="37"/>
        <end position="259"/>
    </location>
</feature>
<evidence type="ECO:0000256" key="9">
    <source>
        <dbReference type="ARBA" id="ARBA00022842"/>
    </source>
</evidence>
<keyword evidence="2" id="KW-0723">Serine/threonine-protein kinase</keyword>
<keyword evidence="8" id="KW-0067">ATP-binding</keyword>
<evidence type="ECO:0000259" key="11">
    <source>
        <dbReference type="Pfam" id="PF01636"/>
    </source>
</evidence>
<dbReference type="PANTHER" id="PTHR39573:SF1">
    <property type="entry name" value="STRESS RESPONSE KINASE A"/>
    <property type="match status" value="1"/>
</dbReference>
<gene>
    <name evidence="12" type="ORF">MNBD_GAMMA01-1617</name>
</gene>
<dbReference type="PANTHER" id="PTHR39573">
    <property type="entry name" value="STRESS RESPONSE KINASE A"/>
    <property type="match status" value="1"/>
</dbReference>
<evidence type="ECO:0000256" key="5">
    <source>
        <dbReference type="ARBA" id="ARBA00022723"/>
    </source>
</evidence>
<evidence type="ECO:0000256" key="2">
    <source>
        <dbReference type="ARBA" id="ARBA00022527"/>
    </source>
</evidence>
<evidence type="ECO:0000256" key="3">
    <source>
        <dbReference type="ARBA" id="ARBA00022553"/>
    </source>
</evidence>
<evidence type="ECO:0000256" key="7">
    <source>
        <dbReference type="ARBA" id="ARBA00022777"/>
    </source>
</evidence>